<keyword evidence="1" id="KW-1133">Transmembrane helix</keyword>
<dbReference type="InterPro" id="IPR036249">
    <property type="entry name" value="Thioredoxin-like_sf"/>
</dbReference>
<dbReference type="EMBL" id="CP035945">
    <property type="protein sequence ID" value="QBE95943.1"/>
    <property type="molecule type" value="Genomic_DNA"/>
</dbReference>
<accession>A0A4P6LXW0</accession>
<protein>
    <recommendedName>
        <fullName evidence="2">Thioredoxin domain-containing protein</fullName>
    </recommendedName>
</protein>
<keyword evidence="1" id="KW-0472">Membrane</keyword>
<dbReference type="Proteomes" id="UP000289794">
    <property type="component" value="Chromosome"/>
</dbReference>
<dbReference type="InterPro" id="IPR013766">
    <property type="entry name" value="Thioredoxin_domain"/>
</dbReference>
<evidence type="ECO:0000313" key="3">
    <source>
        <dbReference type="EMBL" id="QBE95943.1"/>
    </source>
</evidence>
<feature type="transmembrane region" description="Helical" evidence="1">
    <location>
        <begin position="6"/>
        <end position="24"/>
    </location>
</feature>
<dbReference type="SUPFAM" id="SSF52833">
    <property type="entry name" value="Thioredoxin-like"/>
    <property type="match status" value="1"/>
</dbReference>
<reference evidence="3 4" key="1">
    <citation type="submission" date="2019-01" db="EMBL/GenBank/DDBJ databases">
        <title>PMF-metabolizing Aryl O-demethylase.</title>
        <authorList>
            <person name="Kim M."/>
        </authorList>
    </citation>
    <scope>NUCLEOTIDE SEQUENCE [LARGE SCALE GENOMIC DNA]</scope>
    <source>
        <strain evidence="3 4">PMF1</strain>
    </source>
</reference>
<dbReference type="KEGG" id="bpro:PMF13cell1_01469"/>
<evidence type="ECO:0000313" key="4">
    <source>
        <dbReference type="Proteomes" id="UP000289794"/>
    </source>
</evidence>
<evidence type="ECO:0000259" key="2">
    <source>
        <dbReference type="PROSITE" id="PS51352"/>
    </source>
</evidence>
<evidence type="ECO:0000256" key="1">
    <source>
        <dbReference type="SAM" id="Phobius"/>
    </source>
</evidence>
<proteinExistence type="predicted"/>
<dbReference type="RefSeq" id="WP_130180315.1">
    <property type="nucleotide sequence ID" value="NZ_CP035945.1"/>
</dbReference>
<dbReference type="AlphaFoldDB" id="A0A4P6LXW0"/>
<gene>
    <name evidence="3" type="ORF">PMF13cell1_01469</name>
</gene>
<sequence length="143" mass="16568">MKKKKVLILSVIIIIVTIICFNLPNNKLPIRKISSVDMTRVMDKSQSLFIIFYSEDCITCRKLEKDVEDAKSKKDKNLLENVYWMDVDEVNNIDIVNKYNIEGVPTAVFVKKTKIVESFSGNLNYKKLINFIEKSEEQALMGR</sequence>
<organism evidence="3 4">
    <name type="scientific">Blautia producta</name>
    <dbReference type="NCBI Taxonomy" id="33035"/>
    <lineage>
        <taxon>Bacteria</taxon>
        <taxon>Bacillati</taxon>
        <taxon>Bacillota</taxon>
        <taxon>Clostridia</taxon>
        <taxon>Lachnospirales</taxon>
        <taxon>Lachnospiraceae</taxon>
        <taxon>Blautia</taxon>
    </lineage>
</organism>
<feature type="domain" description="Thioredoxin" evidence="2">
    <location>
        <begin position="22"/>
        <end position="137"/>
    </location>
</feature>
<dbReference type="CDD" id="cd02947">
    <property type="entry name" value="TRX_family"/>
    <property type="match status" value="1"/>
</dbReference>
<dbReference type="PROSITE" id="PS51352">
    <property type="entry name" value="THIOREDOXIN_2"/>
    <property type="match status" value="1"/>
</dbReference>
<name>A0A4P6LXW0_9FIRM</name>
<dbReference type="Pfam" id="PF00085">
    <property type="entry name" value="Thioredoxin"/>
    <property type="match status" value="1"/>
</dbReference>
<dbReference type="Gene3D" id="3.40.30.10">
    <property type="entry name" value="Glutaredoxin"/>
    <property type="match status" value="1"/>
</dbReference>
<keyword evidence="1" id="KW-0812">Transmembrane</keyword>